<dbReference type="InterPro" id="IPR006279">
    <property type="entry name" value="SoxD"/>
</dbReference>
<dbReference type="EMBL" id="JBHSCR010000015">
    <property type="protein sequence ID" value="MFC4349191.1"/>
    <property type="molecule type" value="Genomic_DNA"/>
</dbReference>
<sequence>MKQIKLDRIGTRPLSEFSYGGEVVDEPEGDTLSDREWAGYLFNADGAPGVKLEWWRHVPTGIWYRLRRNTITDEFIIDQPKVEAKA</sequence>
<gene>
    <name evidence="1" type="ORF">ACFO5Q_15155</name>
</gene>
<dbReference type="InterPro" id="IPR038561">
    <property type="entry name" value="SoxD_sf"/>
</dbReference>
<organism evidence="1 2">
    <name type="scientific">Kordiimonas lipolytica</name>
    <dbReference type="NCBI Taxonomy" id="1662421"/>
    <lineage>
        <taxon>Bacteria</taxon>
        <taxon>Pseudomonadati</taxon>
        <taxon>Pseudomonadota</taxon>
        <taxon>Alphaproteobacteria</taxon>
        <taxon>Kordiimonadales</taxon>
        <taxon>Kordiimonadaceae</taxon>
        <taxon>Kordiimonas</taxon>
    </lineage>
</organism>
<dbReference type="Proteomes" id="UP001595776">
    <property type="component" value="Unassembled WGS sequence"/>
</dbReference>
<dbReference type="Gene3D" id="3.30.2270.10">
    <property type="entry name" value="Folate-binding superfamily"/>
    <property type="match status" value="1"/>
</dbReference>
<proteinExistence type="predicted"/>
<accession>A0ABV8UD71</accession>
<protein>
    <submittedName>
        <fullName evidence="1">Sarcosine oxidase subunit delta</fullName>
    </submittedName>
</protein>
<dbReference type="Pfam" id="PF04267">
    <property type="entry name" value="SoxD"/>
    <property type="match status" value="1"/>
</dbReference>
<keyword evidence="2" id="KW-1185">Reference proteome</keyword>
<reference evidence="2" key="1">
    <citation type="journal article" date="2019" name="Int. J. Syst. Evol. Microbiol.">
        <title>The Global Catalogue of Microorganisms (GCM) 10K type strain sequencing project: providing services to taxonomists for standard genome sequencing and annotation.</title>
        <authorList>
            <consortium name="The Broad Institute Genomics Platform"/>
            <consortium name="The Broad Institute Genome Sequencing Center for Infectious Disease"/>
            <person name="Wu L."/>
            <person name="Ma J."/>
        </authorList>
    </citation>
    <scope>NUCLEOTIDE SEQUENCE [LARGE SCALE GENOMIC DNA]</scope>
    <source>
        <strain evidence="2">CGMCC 1.15304</strain>
    </source>
</reference>
<name>A0ABV8UD71_9PROT</name>
<evidence type="ECO:0000313" key="1">
    <source>
        <dbReference type="EMBL" id="MFC4349191.1"/>
    </source>
</evidence>
<comment type="caution">
    <text evidence="1">The sequence shown here is derived from an EMBL/GenBank/DDBJ whole genome shotgun (WGS) entry which is preliminary data.</text>
</comment>
<dbReference type="RefSeq" id="WP_068144169.1">
    <property type="nucleotide sequence ID" value="NZ_JBHSCR010000015.1"/>
</dbReference>
<evidence type="ECO:0000313" key="2">
    <source>
        <dbReference type="Proteomes" id="UP001595776"/>
    </source>
</evidence>